<evidence type="ECO:0000256" key="1">
    <source>
        <dbReference type="SAM" id="Phobius"/>
    </source>
</evidence>
<dbReference type="InterPro" id="IPR043519">
    <property type="entry name" value="NT_sf"/>
</dbReference>
<proteinExistence type="predicted"/>
<dbReference type="PANTHER" id="PTHR43852">
    <property type="entry name" value="NUCLEOTIDYLTRANSFERASE"/>
    <property type="match status" value="1"/>
</dbReference>
<evidence type="ECO:0000313" key="4">
    <source>
        <dbReference type="Proteomes" id="UP000178526"/>
    </source>
</evidence>
<keyword evidence="1" id="KW-0472">Membrane</keyword>
<accession>A0A1F7RBB6</accession>
<sequence length="148" mass="17508">MNKKETIIKAVKKYFKEKSEYFGIEMAFLYGSWARGFPWHDSDVDIAVVFTKEHSSEDKLFEILTAISLDISKKIGLEVDVIPIYRDFRKPMLYYNAIVLGISVFLNNFDRYIDLKNEAIYQMEDFSIFGLSWQLEIARRNIEELNRL</sequence>
<dbReference type="Proteomes" id="UP000178526">
    <property type="component" value="Unassembled WGS sequence"/>
</dbReference>
<evidence type="ECO:0000259" key="2">
    <source>
        <dbReference type="Pfam" id="PF18765"/>
    </source>
</evidence>
<feature type="domain" description="Polymerase beta nucleotidyltransferase" evidence="2">
    <location>
        <begin position="11"/>
        <end position="107"/>
    </location>
</feature>
<reference evidence="3 4" key="1">
    <citation type="journal article" date="2016" name="Nat. Commun.">
        <title>Thousands of microbial genomes shed light on interconnected biogeochemical processes in an aquifer system.</title>
        <authorList>
            <person name="Anantharaman K."/>
            <person name="Brown C.T."/>
            <person name="Hug L.A."/>
            <person name="Sharon I."/>
            <person name="Castelle C.J."/>
            <person name="Probst A.J."/>
            <person name="Thomas B.C."/>
            <person name="Singh A."/>
            <person name="Wilkins M.J."/>
            <person name="Karaoz U."/>
            <person name="Brodie E.L."/>
            <person name="Williams K.H."/>
            <person name="Hubbard S.S."/>
            <person name="Banfield J.F."/>
        </authorList>
    </citation>
    <scope>NUCLEOTIDE SEQUENCE [LARGE SCALE GENOMIC DNA]</scope>
</reference>
<dbReference type="InterPro" id="IPR052930">
    <property type="entry name" value="TA_antitoxin_MntA"/>
</dbReference>
<dbReference type="SUPFAM" id="SSF81301">
    <property type="entry name" value="Nucleotidyltransferase"/>
    <property type="match status" value="1"/>
</dbReference>
<comment type="caution">
    <text evidence="3">The sequence shown here is derived from an EMBL/GenBank/DDBJ whole genome shotgun (WGS) entry which is preliminary data.</text>
</comment>
<feature type="transmembrane region" description="Helical" evidence="1">
    <location>
        <begin position="92"/>
        <end position="109"/>
    </location>
</feature>
<dbReference type="Pfam" id="PF18765">
    <property type="entry name" value="Polbeta"/>
    <property type="match status" value="1"/>
</dbReference>
<dbReference type="InterPro" id="IPR041633">
    <property type="entry name" value="Polbeta"/>
</dbReference>
<keyword evidence="1" id="KW-0812">Transmembrane</keyword>
<dbReference type="Gene3D" id="3.30.460.10">
    <property type="entry name" value="Beta Polymerase, domain 2"/>
    <property type="match status" value="1"/>
</dbReference>
<gene>
    <name evidence="3" type="ORF">A2042_01430</name>
</gene>
<organism evidence="3 4">
    <name type="scientific">Candidatus Schekmanbacteria bacterium GWA2_38_11</name>
    <dbReference type="NCBI Taxonomy" id="1817876"/>
    <lineage>
        <taxon>Bacteria</taxon>
        <taxon>Candidatus Schekmaniibacteriota</taxon>
    </lineage>
</organism>
<dbReference type="CDD" id="cd05403">
    <property type="entry name" value="NT_KNTase_like"/>
    <property type="match status" value="1"/>
</dbReference>
<protein>
    <recommendedName>
        <fullName evidence="2">Polymerase beta nucleotidyltransferase domain-containing protein</fullName>
    </recommendedName>
</protein>
<dbReference type="EMBL" id="MGDB01000140">
    <property type="protein sequence ID" value="OGL38711.1"/>
    <property type="molecule type" value="Genomic_DNA"/>
</dbReference>
<dbReference type="AlphaFoldDB" id="A0A1F7RBB6"/>
<keyword evidence="1" id="KW-1133">Transmembrane helix</keyword>
<name>A0A1F7RBB6_9BACT</name>
<dbReference type="PANTHER" id="PTHR43852:SF3">
    <property type="entry name" value="NUCLEOTIDYLTRANSFERASE"/>
    <property type="match status" value="1"/>
</dbReference>
<evidence type="ECO:0000313" key="3">
    <source>
        <dbReference type="EMBL" id="OGL38711.1"/>
    </source>
</evidence>